<comment type="caution">
    <text evidence="2">The sequence shown here is derived from an EMBL/GenBank/DDBJ whole genome shotgun (WGS) entry which is preliminary data.</text>
</comment>
<reference evidence="2" key="1">
    <citation type="journal article" date="2020" name="Stud. Mycol.">
        <title>101 Dothideomycetes genomes: a test case for predicting lifestyles and emergence of pathogens.</title>
        <authorList>
            <person name="Haridas S."/>
            <person name="Albert R."/>
            <person name="Binder M."/>
            <person name="Bloem J."/>
            <person name="Labutti K."/>
            <person name="Salamov A."/>
            <person name="Andreopoulos B."/>
            <person name="Baker S."/>
            <person name="Barry K."/>
            <person name="Bills G."/>
            <person name="Bluhm B."/>
            <person name="Cannon C."/>
            <person name="Castanera R."/>
            <person name="Culley D."/>
            <person name="Daum C."/>
            <person name="Ezra D."/>
            <person name="Gonzalez J."/>
            <person name="Henrissat B."/>
            <person name="Kuo A."/>
            <person name="Liang C."/>
            <person name="Lipzen A."/>
            <person name="Lutzoni F."/>
            <person name="Magnuson J."/>
            <person name="Mondo S."/>
            <person name="Nolan M."/>
            <person name="Ohm R."/>
            <person name="Pangilinan J."/>
            <person name="Park H.-J."/>
            <person name="Ramirez L."/>
            <person name="Alfaro M."/>
            <person name="Sun H."/>
            <person name="Tritt A."/>
            <person name="Yoshinaga Y."/>
            <person name="Zwiers L.-H."/>
            <person name="Turgeon B."/>
            <person name="Goodwin S."/>
            <person name="Spatafora J."/>
            <person name="Crous P."/>
            <person name="Grigoriev I."/>
        </authorList>
    </citation>
    <scope>NUCLEOTIDE SEQUENCE</scope>
    <source>
        <strain evidence="2">CBS 125425</strain>
    </source>
</reference>
<feature type="region of interest" description="Disordered" evidence="1">
    <location>
        <begin position="1"/>
        <end position="69"/>
    </location>
</feature>
<dbReference type="Proteomes" id="UP000799444">
    <property type="component" value="Unassembled WGS sequence"/>
</dbReference>
<sequence length="409" mass="46712">MSTEPPPRSSKSLKPSSAFSIFRKPSLQDGDLRPSSRGALTPKPTTSTTESDESRSTRSSQSRRSSSIRDLVTRLRSSSNVTLVEGPKLEESDFKKIDSWWNGFEGYSQLVTLETSLDDAYAGARFAAICGILSKIAGNSSFFHGLPERAIDLALLWCPAGPTTRRKDSEEPSWSWTGWEGQVNFPFDPSNCPDLRRLPRSEGELFRSEISEFRVGPPESQYCLRREQDTAMRSTYATHFHAPYGKEPNADTNTLRFSAFTINADSGFDVEQMENHDDRQLACSSLLVNKNTCGILMDFEERLFKPHYAGEYEFVLISRNRYHEASKQPNAPTIPTYHPPGTPIWNGERFLWLQQIWEHDEVYPEGPWKMLNVMLIRWHGDYAERVAVGKIHEDEWQKHKPTRRNIVLK</sequence>
<dbReference type="PANTHER" id="PTHR33112">
    <property type="entry name" value="DOMAIN PROTEIN, PUTATIVE-RELATED"/>
    <property type="match status" value="1"/>
</dbReference>
<dbReference type="OrthoDB" id="3830006at2759"/>
<evidence type="ECO:0000313" key="3">
    <source>
        <dbReference type="Proteomes" id="UP000799444"/>
    </source>
</evidence>
<gene>
    <name evidence="2" type="ORF">EJ04DRAFT_519355</name>
</gene>
<feature type="compositionally biased region" description="Low complexity" evidence="1">
    <location>
        <begin position="57"/>
        <end position="69"/>
    </location>
</feature>
<accession>A0A9P4RA73</accession>
<evidence type="ECO:0000313" key="2">
    <source>
        <dbReference type="EMBL" id="KAF2739703.1"/>
    </source>
</evidence>
<proteinExistence type="predicted"/>
<organism evidence="2 3">
    <name type="scientific">Polyplosphaeria fusca</name>
    <dbReference type="NCBI Taxonomy" id="682080"/>
    <lineage>
        <taxon>Eukaryota</taxon>
        <taxon>Fungi</taxon>
        <taxon>Dikarya</taxon>
        <taxon>Ascomycota</taxon>
        <taxon>Pezizomycotina</taxon>
        <taxon>Dothideomycetes</taxon>
        <taxon>Pleosporomycetidae</taxon>
        <taxon>Pleosporales</taxon>
        <taxon>Tetraplosphaeriaceae</taxon>
        <taxon>Polyplosphaeria</taxon>
    </lineage>
</organism>
<keyword evidence="3" id="KW-1185">Reference proteome</keyword>
<protein>
    <submittedName>
        <fullName evidence="2">Uncharacterized protein</fullName>
    </submittedName>
</protein>
<evidence type="ECO:0000256" key="1">
    <source>
        <dbReference type="SAM" id="MobiDB-lite"/>
    </source>
</evidence>
<name>A0A9P4RA73_9PLEO</name>
<dbReference type="PANTHER" id="PTHR33112:SF12">
    <property type="entry name" value="HETEROKARYON INCOMPATIBILITY DOMAIN-CONTAINING PROTEIN"/>
    <property type="match status" value="1"/>
</dbReference>
<dbReference type="EMBL" id="ML996103">
    <property type="protein sequence ID" value="KAF2739703.1"/>
    <property type="molecule type" value="Genomic_DNA"/>
</dbReference>
<dbReference type="AlphaFoldDB" id="A0A9P4RA73"/>